<gene>
    <name evidence="1" type="ORF">SYNTR_1988</name>
</gene>
<dbReference type="InterPro" id="IPR050238">
    <property type="entry name" value="DNA_Rep/Repair_Clamp_Loader"/>
</dbReference>
<evidence type="ECO:0000313" key="1">
    <source>
        <dbReference type="EMBL" id="QGU00582.1"/>
    </source>
</evidence>
<organism evidence="1 2">
    <name type="scientific">Candidatus Syntrophocurvum alkaliphilum</name>
    <dbReference type="NCBI Taxonomy" id="2293317"/>
    <lineage>
        <taxon>Bacteria</taxon>
        <taxon>Bacillati</taxon>
        <taxon>Bacillota</taxon>
        <taxon>Clostridia</taxon>
        <taxon>Eubacteriales</taxon>
        <taxon>Syntrophomonadaceae</taxon>
        <taxon>Candidatus Syntrophocurvum</taxon>
    </lineage>
</organism>
<evidence type="ECO:0008006" key="3">
    <source>
        <dbReference type="Google" id="ProtNLM"/>
    </source>
</evidence>
<dbReference type="PANTHER" id="PTHR11669">
    <property type="entry name" value="REPLICATION FACTOR C / DNA POLYMERASE III GAMMA-TAU SUBUNIT"/>
    <property type="match status" value="1"/>
</dbReference>
<sequence>MEYFKNIIGQDKTINKLKKIIDSDNISHAYLFIGKSGIGKMLTARAFSNIIINKDDKSAQIYLKDNIHPDLLIIEKKDNKTVVTKEQITQELESWIAVKPYRAKRKIAIIRDSHLMSLEASNALLKTLEEPPPYASIILIADENNLLETIISRCQAIRFNSVTEDKIEAYLTNKLNNKENAPIIACLSQGSLANAIMLAEENKFEKLIQDTEEIIKALSKGQNIAIFEAAEKIEADIPLIASCIETILRDIYIYKKTQDEQIVLIKNSIKIAKQVPNLTLESMSKAINNINKLKRKTRNNINPMLIGINISYELFDAFIKKQ</sequence>
<protein>
    <recommendedName>
        <fullName evidence="3">DNA-directed DNA polymerase</fullName>
    </recommendedName>
</protein>
<dbReference type="SUPFAM" id="SSF52540">
    <property type="entry name" value="P-loop containing nucleoside triphosphate hydrolases"/>
    <property type="match status" value="1"/>
</dbReference>
<keyword evidence="2" id="KW-1185">Reference proteome</keyword>
<dbReference type="RefSeq" id="WP_197079102.1">
    <property type="nucleotide sequence ID" value="NZ_CP046457.1"/>
</dbReference>
<dbReference type="KEGG" id="salq:SYNTR_1988"/>
<accession>A0A6I6DDK1</accession>
<evidence type="ECO:0000313" key="2">
    <source>
        <dbReference type="Proteomes" id="UP000426444"/>
    </source>
</evidence>
<dbReference type="Pfam" id="PF13177">
    <property type="entry name" value="DNA_pol3_delta2"/>
    <property type="match status" value="1"/>
</dbReference>
<dbReference type="EMBL" id="CP046457">
    <property type="protein sequence ID" value="QGU00582.1"/>
    <property type="molecule type" value="Genomic_DNA"/>
</dbReference>
<dbReference type="AlphaFoldDB" id="A0A6I6DDK1"/>
<dbReference type="GO" id="GO:0006261">
    <property type="term" value="P:DNA-templated DNA replication"/>
    <property type="evidence" value="ECO:0007669"/>
    <property type="project" value="TreeGrafter"/>
</dbReference>
<dbReference type="PANTHER" id="PTHR11669:SF8">
    <property type="entry name" value="DNA POLYMERASE III SUBUNIT DELTA"/>
    <property type="match status" value="1"/>
</dbReference>
<dbReference type="InterPro" id="IPR027417">
    <property type="entry name" value="P-loop_NTPase"/>
</dbReference>
<name>A0A6I6DDK1_9FIRM</name>
<dbReference type="Gene3D" id="3.40.50.300">
    <property type="entry name" value="P-loop containing nucleotide triphosphate hydrolases"/>
    <property type="match status" value="1"/>
</dbReference>
<dbReference type="Proteomes" id="UP000426444">
    <property type="component" value="Chromosome"/>
</dbReference>
<reference evidence="2" key="1">
    <citation type="journal article" date="2019" name="Microbiology">
        <title>Complete Genome Sequence of an Uncultured Bacterium of the Candidate Phylum Bipolaricaulota.</title>
        <authorList>
            <person name="Kadnikov V.V."/>
            <person name="Mardanov A.V."/>
            <person name="Beletsky A.V."/>
            <person name="Frank Y.A."/>
            <person name="Karnachuk O.V."/>
            <person name="Ravin N.V."/>
        </authorList>
    </citation>
    <scope>NUCLEOTIDE SEQUENCE [LARGE SCALE GENOMIC DNA]</scope>
</reference>
<proteinExistence type="predicted"/>